<protein>
    <submittedName>
        <fullName evidence="1">Uncharacterized protein</fullName>
    </submittedName>
</protein>
<gene>
    <name evidence="1" type="ORF">M514_03470</name>
</gene>
<dbReference type="EMBL" id="KL367513">
    <property type="protein sequence ID" value="KFD67590.1"/>
    <property type="molecule type" value="Genomic_DNA"/>
</dbReference>
<evidence type="ECO:0000313" key="1">
    <source>
        <dbReference type="EMBL" id="KFD67590.1"/>
    </source>
</evidence>
<dbReference type="AlphaFoldDB" id="A0A085NDP4"/>
<organism evidence="1">
    <name type="scientific">Trichuris suis</name>
    <name type="common">pig whipworm</name>
    <dbReference type="NCBI Taxonomy" id="68888"/>
    <lineage>
        <taxon>Eukaryota</taxon>
        <taxon>Metazoa</taxon>
        <taxon>Ecdysozoa</taxon>
        <taxon>Nematoda</taxon>
        <taxon>Enoplea</taxon>
        <taxon>Dorylaimia</taxon>
        <taxon>Trichinellida</taxon>
        <taxon>Trichuridae</taxon>
        <taxon>Trichuris</taxon>
    </lineage>
</organism>
<name>A0A085NDP4_9BILA</name>
<accession>A0A085NDP4</accession>
<reference evidence="1" key="1">
    <citation type="journal article" date="2014" name="Nat. Genet.">
        <title>Genome and transcriptome of the porcine whipworm Trichuris suis.</title>
        <authorList>
            <person name="Jex A.R."/>
            <person name="Nejsum P."/>
            <person name="Schwarz E.M."/>
            <person name="Hu L."/>
            <person name="Young N.D."/>
            <person name="Hall R.S."/>
            <person name="Korhonen P.K."/>
            <person name="Liao S."/>
            <person name="Thamsborg S."/>
            <person name="Xia J."/>
            <person name="Xu P."/>
            <person name="Wang S."/>
            <person name="Scheerlinck J.P."/>
            <person name="Hofmann A."/>
            <person name="Sternberg P.W."/>
            <person name="Wang J."/>
            <person name="Gasser R.B."/>
        </authorList>
    </citation>
    <scope>NUCLEOTIDE SEQUENCE [LARGE SCALE GENOMIC DNA]</scope>
    <source>
        <strain evidence="1">DCEP-RM93F</strain>
    </source>
</reference>
<dbReference type="Proteomes" id="UP000030758">
    <property type="component" value="Unassembled WGS sequence"/>
</dbReference>
<proteinExistence type="predicted"/>
<sequence length="88" mass="9737">MIRLEQSNPMPDVHYLPHANVTHANEAQSNAAPQKESLRNVPGEILSINYLGFSSAFPRVKAISYYACDHDSCRLCLLSIVPPEASQL</sequence>